<gene>
    <name evidence="4" type="ORF">AQUCO_07600065v1</name>
</gene>
<evidence type="ECO:0000259" key="3">
    <source>
        <dbReference type="SMART" id="SM01224"/>
    </source>
</evidence>
<evidence type="ECO:0000256" key="2">
    <source>
        <dbReference type="SAM" id="MobiDB-lite"/>
    </source>
</evidence>
<keyword evidence="1" id="KW-0175">Coiled coil</keyword>
<dbReference type="InterPro" id="IPR015898">
    <property type="entry name" value="G-protein_gamma-like_dom"/>
</dbReference>
<name>A0A2G5C8M1_AQUCA</name>
<dbReference type="SMART" id="SM01224">
    <property type="entry name" value="G_gamma"/>
    <property type="match status" value="1"/>
</dbReference>
<dbReference type="PANTHER" id="PTHR32378:SF10">
    <property type="entry name" value="GUANINE NUCLEOTIDE-BINDING PROTEIN SUBUNIT GAMMA 3"/>
    <property type="match status" value="1"/>
</dbReference>
<feature type="coiled-coil region" evidence="1">
    <location>
        <begin position="34"/>
        <end position="61"/>
    </location>
</feature>
<evidence type="ECO:0000256" key="1">
    <source>
        <dbReference type="SAM" id="Coils"/>
    </source>
</evidence>
<keyword evidence="5" id="KW-1185">Reference proteome</keyword>
<dbReference type="GO" id="GO:0007186">
    <property type="term" value="P:G protein-coupled receptor signaling pathway"/>
    <property type="evidence" value="ECO:0007669"/>
    <property type="project" value="InterPro"/>
</dbReference>
<feature type="compositionally biased region" description="Pro residues" evidence="2">
    <location>
        <begin position="19"/>
        <end position="28"/>
    </location>
</feature>
<feature type="domain" description="G protein gamma" evidence="3">
    <location>
        <begin position="37"/>
        <end position="107"/>
    </location>
</feature>
<sequence length="202" mass="22829">MDALSLKKHSSSAVSSLPFPCPKSPPKYPDMSGRRKELAKVQMLEREIGFLEEELKSCEGLQLASRSCKEVDDFVVTNPDPLIPANQKKIRRSRRFWKWLCCGKSCCNFSWICCSNRCSLHLRTPKCCTCCSSENKWFSHQTCCVGCCSFRCCCLGKPSCGKCCKLPAPSCPKCSWSCFSCKKVCCCFNCKKRCCNPCCLFY</sequence>
<dbReference type="Proteomes" id="UP000230069">
    <property type="component" value="Unassembled WGS sequence"/>
</dbReference>
<dbReference type="PANTHER" id="PTHR32378">
    <property type="entry name" value="GUANINE NUCLEOTIDE-BINDING PROTEIN SUBUNIT GAMMA 3"/>
    <property type="match status" value="1"/>
</dbReference>
<dbReference type="Pfam" id="PF00631">
    <property type="entry name" value="G-gamma"/>
    <property type="match status" value="1"/>
</dbReference>
<reference evidence="4 5" key="1">
    <citation type="submission" date="2017-09" db="EMBL/GenBank/DDBJ databases">
        <title>WGS assembly of Aquilegia coerulea Goldsmith.</title>
        <authorList>
            <person name="Hodges S."/>
            <person name="Kramer E."/>
            <person name="Nordborg M."/>
            <person name="Tomkins J."/>
            <person name="Borevitz J."/>
            <person name="Derieg N."/>
            <person name="Yan J."/>
            <person name="Mihaltcheva S."/>
            <person name="Hayes R.D."/>
            <person name="Rokhsar D."/>
        </authorList>
    </citation>
    <scope>NUCLEOTIDE SEQUENCE [LARGE SCALE GENOMIC DNA]</scope>
    <source>
        <strain evidence="5">cv. Goldsmith</strain>
    </source>
</reference>
<evidence type="ECO:0000313" key="4">
    <source>
        <dbReference type="EMBL" id="PIA27644.1"/>
    </source>
</evidence>
<feature type="region of interest" description="Disordered" evidence="2">
    <location>
        <begin position="1"/>
        <end position="32"/>
    </location>
</feature>
<feature type="compositionally biased region" description="Basic residues" evidence="2">
    <location>
        <begin position="1"/>
        <end position="10"/>
    </location>
</feature>
<organism evidence="4 5">
    <name type="scientific">Aquilegia coerulea</name>
    <name type="common">Rocky mountain columbine</name>
    <dbReference type="NCBI Taxonomy" id="218851"/>
    <lineage>
        <taxon>Eukaryota</taxon>
        <taxon>Viridiplantae</taxon>
        <taxon>Streptophyta</taxon>
        <taxon>Embryophyta</taxon>
        <taxon>Tracheophyta</taxon>
        <taxon>Spermatophyta</taxon>
        <taxon>Magnoliopsida</taxon>
        <taxon>Ranunculales</taxon>
        <taxon>Ranunculaceae</taxon>
        <taxon>Thalictroideae</taxon>
        <taxon>Aquilegia</taxon>
    </lineage>
</organism>
<dbReference type="InterPro" id="IPR055305">
    <property type="entry name" value="GG3-like"/>
</dbReference>
<dbReference type="AlphaFoldDB" id="A0A2G5C8M1"/>
<dbReference type="InParanoid" id="A0A2G5C8M1"/>
<dbReference type="STRING" id="218851.A0A2G5C8M1"/>
<accession>A0A2G5C8M1</accession>
<protein>
    <recommendedName>
        <fullName evidence="3">G protein gamma domain-containing protein</fullName>
    </recommendedName>
</protein>
<dbReference type="OrthoDB" id="1936517at2759"/>
<evidence type="ECO:0000313" key="5">
    <source>
        <dbReference type="Proteomes" id="UP000230069"/>
    </source>
</evidence>
<dbReference type="EMBL" id="KZ305093">
    <property type="protein sequence ID" value="PIA27644.1"/>
    <property type="molecule type" value="Genomic_DNA"/>
</dbReference>
<proteinExistence type="predicted"/>